<gene>
    <name evidence="2" type="ORF">QCN29_02535</name>
</gene>
<evidence type="ECO:0000313" key="2">
    <source>
        <dbReference type="EMBL" id="MDH2387682.1"/>
    </source>
</evidence>
<dbReference type="InterPro" id="IPR007278">
    <property type="entry name" value="DUF397"/>
</dbReference>
<dbReference type="Proteomes" id="UP001223144">
    <property type="component" value="Unassembled WGS sequence"/>
</dbReference>
<evidence type="ECO:0000259" key="1">
    <source>
        <dbReference type="Pfam" id="PF04149"/>
    </source>
</evidence>
<sequence>MTTHTRTLTAPDLDGVATWFKSSYSSGSGNNCVEVADLTHTAHRAVAIRDSKNPSGPVLLIEPEHFAALVDGVRDGCLTT</sequence>
<accession>A0ABT6HFY5</accession>
<organism evidence="2 3">
    <name type="scientific">Streptomyces chengmaiensis</name>
    <dbReference type="NCBI Taxonomy" id="3040919"/>
    <lineage>
        <taxon>Bacteria</taxon>
        <taxon>Bacillati</taxon>
        <taxon>Actinomycetota</taxon>
        <taxon>Actinomycetes</taxon>
        <taxon>Kitasatosporales</taxon>
        <taxon>Streptomycetaceae</taxon>
        <taxon>Streptomyces</taxon>
    </lineage>
</organism>
<dbReference type="Pfam" id="PF04149">
    <property type="entry name" value="DUF397"/>
    <property type="match status" value="1"/>
</dbReference>
<feature type="domain" description="DUF397" evidence="1">
    <location>
        <begin position="17"/>
        <end position="74"/>
    </location>
</feature>
<comment type="caution">
    <text evidence="2">The sequence shown here is derived from an EMBL/GenBank/DDBJ whole genome shotgun (WGS) entry which is preliminary data.</text>
</comment>
<dbReference type="EMBL" id="JARWBG010000002">
    <property type="protein sequence ID" value="MDH2387682.1"/>
    <property type="molecule type" value="Genomic_DNA"/>
</dbReference>
<name>A0ABT6HFY5_9ACTN</name>
<reference evidence="2 3" key="1">
    <citation type="submission" date="2023-04" db="EMBL/GenBank/DDBJ databases">
        <title>Streptomyces chengmaiensis sp. nov. isolated from the stem of mangrove plant in Hainan.</title>
        <authorList>
            <person name="Huang X."/>
            <person name="Zhou S."/>
            <person name="Chu X."/>
            <person name="Xie Y."/>
            <person name="Lin Y."/>
        </authorList>
    </citation>
    <scope>NUCLEOTIDE SEQUENCE [LARGE SCALE GENOMIC DNA]</scope>
    <source>
        <strain evidence="2 3">HNM0663</strain>
    </source>
</reference>
<evidence type="ECO:0000313" key="3">
    <source>
        <dbReference type="Proteomes" id="UP001223144"/>
    </source>
</evidence>
<dbReference type="RefSeq" id="WP_279925939.1">
    <property type="nucleotide sequence ID" value="NZ_JARWBG010000002.1"/>
</dbReference>
<keyword evidence="3" id="KW-1185">Reference proteome</keyword>
<proteinExistence type="predicted"/>
<protein>
    <submittedName>
        <fullName evidence="2">DUF397 domain-containing protein</fullName>
    </submittedName>
</protein>